<organism evidence="1 2">
    <name type="scientific">candidate division WOR-3 bacterium</name>
    <dbReference type="NCBI Taxonomy" id="2052148"/>
    <lineage>
        <taxon>Bacteria</taxon>
        <taxon>Bacteria division WOR-3</taxon>
    </lineage>
</organism>
<evidence type="ECO:0000313" key="1">
    <source>
        <dbReference type="EMBL" id="RKX69209.1"/>
    </source>
</evidence>
<protein>
    <submittedName>
        <fullName evidence="1">Arginosuccinate synthase</fullName>
    </submittedName>
</protein>
<dbReference type="InterPro" id="IPR014729">
    <property type="entry name" value="Rossmann-like_a/b/a_fold"/>
</dbReference>
<dbReference type="AlphaFoldDB" id="A0A660SEK1"/>
<proteinExistence type="predicted"/>
<dbReference type="EMBL" id="QNBE01000099">
    <property type="protein sequence ID" value="RKX69209.1"/>
    <property type="molecule type" value="Genomic_DNA"/>
</dbReference>
<dbReference type="Gene3D" id="3.40.50.620">
    <property type="entry name" value="HUPs"/>
    <property type="match status" value="1"/>
</dbReference>
<evidence type="ECO:0000313" key="2">
    <source>
        <dbReference type="Proteomes" id="UP000268469"/>
    </source>
</evidence>
<name>A0A660SEK1_UNCW3</name>
<dbReference type="Proteomes" id="UP000268469">
    <property type="component" value="Unassembled WGS sequence"/>
</dbReference>
<gene>
    <name evidence="1" type="ORF">DRP53_08915</name>
</gene>
<comment type="caution">
    <text evidence="1">The sequence shown here is derived from an EMBL/GenBank/DDBJ whole genome shotgun (WGS) entry which is preliminary data.</text>
</comment>
<sequence length="59" mass="6596">IESVQPATKLRFYKGFLKNWDKAPPPEEMKPCSECGYPTTAGICSFCRLKKRVLSEAGS</sequence>
<reference evidence="1 2" key="1">
    <citation type="submission" date="2018-06" db="EMBL/GenBank/DDBJ databases">
        <title>Extensive metabolic versatility and redundancy in microbially diverse, dynamic hydrothermal sediments.</title>
        <authorList>
            <person name="Dombrowski N."/>
            <person name="Teske A."/>
            <person name="Baker B.J."/>
        </authorList>
    </citation>
    <scope>NUCLEOTIDE SEQUENCE [LARGE SCALE GENOMIC DNA]</scope>
    <source>
        <strain evidence="1">B36_G15</strain>
    </source>
</reference>
<accession>A0A660SEK1</accession>
<feature type="non-terminal residue" evidence="1">
    <location>
        <position position="1"/>
    </location>
</feature>